<proteinExistence type="inferred from homology"/>
<sequence length="172" mass="16720">MATTSGRTTARDFAVLALRAGVGGTLIAHGAQKMFGAFGGPGLERAGAGFETMGFTNGKQHARLAAATEIGGGALMIAGGATPAAAAATLGTMAVATAVHAPNGFFASNGGFEFPALLALTGTAIGIAGPGKFSLDAATGDRLNRPWMRGVALGAAAAGAAGFVSMLRGNRA</sequence>
<comment type="caution">
    <text evidence="8">The sequence shown here is derived from an EMBL/GenBank/DDBJ whole genome shotgun (WGS) entry which is preliminary data.</text>
</comment>
<evidence type="ECO:0000256" key="3">
    <source>
        <dbReference type="ARBA" id="ARBA00022475"/>
    </source>
</evidence>
<reference evidence="8" key="1">
    <citation type="submission" date="2022-08" db="EMBL/GenBank/DDBJ databases">
        <title>Genome analysis of Corynebacteriales strain.</title>
        <authorList>
            <person name="Lee S.D."/>
        </authorList>
    </citation>
    <scope>NUCLEOTIDE SEQUENCE</scope>
    <source>
        <strain evidence="8">D3-21</strain>
    </source>
</reference>
<protein>
    <submittedName>
        <fullName evidence="8">DoxX family protein</fullName>
    </submittedName>
</protein>
<evidence type="ECO:0000256" key="7">
    <source>
        <dbReference type="SAM" id="Phobius"/>
    </source>
</evidence>
<dbReference type="Proteomes" id="UP001152755">
    <property type="component" value="Unassembled WGS sequence"/>
</dbReference>
<dbReference type="PANTHER" id="PTHR33452">
    <property type="entry name" value="OXIDOREDUCTASE CATD-RELATED"/>
    <property type="match status" value="1"/>
</dbReference>
<comment type="subcellular location">
    <subcellularLocation>
        <location evidence="1">Cell membrane</location>
        <topology evidence="1">Multi-pass membrane protein</topology>
    </subcellularLocation>
</comment>
<evidence type="ECO:0000256" key="5">
    <source>
        <dbReference type="ARBA" id="ARBA00022989"/>
    </source>
</evidence>
<dbReference type="InterPro" id="IPR051907">
    <property type="entry name" value="DoxX-like_oxidoreductase"/>
</dbReference>
<keyword evidence="5 7" id="KW-1133">Transmembrane helix</keyword>
<evidence type="ECO:0000313" key="9">
    <source>
        <dbReference type="Proteomes" id="UP001152755"/>
    </source>
</evidence>
<keyword evidence="6 7" id="KW-0472">Membrane</keyword>
<evidence type="ECO:0000256" key="4">
    <source>
        <dbReference type="ARBA" id="ARBA00022692"/>
    </source>
</evidence>
<evidence type="ECO:0000256" key="6">
    <source>
        <dbReference type="ARBA" id="ARBA00023136"/>
    </source>
</evidence>
<evidence type="ECO:0000313" key="8">
    <source>
        <dbReference type="EMBL" id="MDG3013989.1"/>
    </source>
</evidence>
<dbReference type="Pfam" id="PF07681">
    <property type="entry name" value="DoxX"/>
    <property type="match status" value="1"/>
</dbReference>
<accession>A0A9X4LXC3</accession>
<dbReference type="GO" id="GO:0005886">
    <property type="term" value="C:plasma membrane"/>
    <property type="evidence" value="ECO:0007669"/>
    <property type="project" value="UniProtKB-SubCell"/>
</dbReference>
<dbReference type="RefSeq" id="WP_277832944.1">
    <property type="nucleotide sequence ID" value="NZ_JAAIVF010000003.1"/>
</dbReference>
<keyword evidence="4 7" id="KW-0812">Transmembrane</keyword>
<evidence type="ECO:0000256" key="1">
    <source>
        <dbReference type="ARBA" id="ARBA00004651"/>
    </source>
</evidence>
<evidence type="ECO:0000256" key="2">
    <source>
        <dbReference type="ARBA" id="ARBA00006679"/>
    </source>
</evidence>
<keyword evidence="3" id="KW-1003">Cell membrane</keyword>
<gene>
    <name evidence="8" type="ORF">NVS88_05385</name>
</gene>
<dbReference type="PANTHER" id="PTHR33452:SF1">
    <property type="entry name" value="INNER MEMBRANE PROTEIN YPHA-RELATED"/>
    <property type="match status" value="1"/>
</dbReference>
<dbReference type="InterPro" id="IPR032808">
    <property type="entry name" value="DoxX"/>
</dbReference>
<name>A0A9X4LXC3_9ACTN</name>
<comment type="similarity">
    <text evidence="2">Belongs to the DoxX family.</text>
</comment>
<organism evidence="8 9">
    <name type="scientific">Speluncibacter jeojiensis</name>
    <dbReference type="NCBI Taxonomy" id="2710754"/>
    <lineage>
        <taxon>Bacteria</taxon>
        <taxon>Bacillati</taxon>
        <taxon>Actinomycetota</taxon>
        <taxon>Actinomycetes</taxon>
        <taxon>Mycobacteriales</taxon>
        <taxon>Speluncibacteraceae</taxon>
        <taxon>Speluncibacter</taxon>
    </lineage>
</organism>
<dbReference type="AlphaFoldDB" id="A0A9X4LXC3"/>
<dbReference type="EMBL" id="JANRHA010000002">
    <property type="protein sequence ID" value="MDG3013989.1"/>
    <property type="molecule type" value="Genomic_DNA"/>
</dbReference>
<keyword evidence="9" id="KW-1185">Reference proteome</keyword>
<feature type="transmembrane region" description="Helical" evidence="7">
    <location>
        <begin position="147"/>
        <end position="167"/>
    </location>
</feature>